<dbReference type="GO" id="GO:0000287">
    <property type="term" value="F:magnesium ion binding"/>
    <property type="evidence" value="ECO:0007669"/>
    <property type="project" value="UniProtKB-ARBA"/>
</dbReference>
<dbReference type="GO" id="GO:0033980">
    <property type="term" value="F:phosphonopyruvate decarboxylase activity"/>
    <property type="evidence" value="ECO:0007669"/>
    <property type="project" value="InterPro"/>
</dbReference>
<evidence type="ECO:0000256" key="2">
    <source>
        <dbReference type="ARBA" id="ARBA00023052"/>
    </source>
</evidence>
<dbReference type="OrthoDB" id="9785953at2"/>
<dbReference type="InterPro" id="IPR017684">
    <property type="entry name" value="Phosphono-pyrv_decarboxylase"/>
</dbReference>
<dbReference type="BioCyc" id="MetaCyc:MONOMER-19760"/>
<dbReference type="Pfam" id="PF02776">
    <property type="entry name" value="TPP_enzyme_N"/>
    <property type="match status" value="1"/>
</dbReference>
<keyword evidence="3" id="KW-0456">Lyase</keyword>
<dbReference type="InterPro" id="IPR029061">
    <property type="entry name" value="THDP-binding"/>
</dbReference>
<keyword evidence="2" id="KW-0786">Thiamine pyrophosphate</keyword>
<organism evidence="6">
    <name type="scientific">Kitasatospora phosalacinea</name>
    <dbReference type="NCBI Taxonomy" id="2065"/>
    <lineage>
        <taxon>Bacteria</taxon>
        <taxon>Bacillati</taxon>
        <taxon>Actinomycetota</taxon>
        <taxon>Actinomycetes</taxon>
        <taxon>Kitasatosporales</taxon>
        <taxon>Streptomycetaceae</taxon>
        <taxon>Kitasatospora</taxon>
    </lineage>
</organism>
<protein>
    <submittedName>
        <fullName evidence="6">Ppd</fullName>
    </submittedName>
</protein>
<dbReference type="Pfam" id="PF02775">
    <property type="entry name" value="TPP_enzyme_C"/>
    <property type="match status" value="1"/>
</dbReference>
<dbReference type="PANTHER" id="PTHR42818:SF1">
    <property type="entry name" value="SULFOPYRUVATE DECARBOXYLASE"/>
    <property type="match status" value="1"/>
</dbReference>
<dbReference type="GO" id="GO:0032923">
    <property type="term" value="P:organic phosphonate biosynthetic process"/>
    <property type="evidence" value="ECO:0007669"/>
    <property type="project" value="InterPro"/>
</dbReference>
<dbReference type="GO" id="GO:0030976">
    <property type="term" value="F:thiamine pyrophosphate binding"/>
    <property type="evidence" value="ECO:0007669"/>
    <property type="project" value="InterPro"/>
</dbReference>
<evidence type="ECO:0000256" key="1">
    <source>
        <dbReference type="ARBA" id="ARBA00022793"/>
    </source>
</evidence>
<feature type="domain" description="Thiamine pyrophosphate enzyme N-terminal TPP-binding" evidence="5">
    <location>
        <begin position="3"/>
        <end position="109"/>
    </location>
</feature>
<dbReference type="RefSeq" id="WP_051731874.1">
    <property type="nucleotide sequence ID" value="NZ_JNWZ01000012.1"/>
</dbReference>
<dbReference type="InterPro" id="IPR011766">
    <property type="entry name" value="TPP_enzyme_TPP-bd"/>
</dbReference>
<dbReference type="SUPFAM" id="SSF52518">
    <property type="entry name" value="Thiamin diphosphate-binding fold (THDP-binding)"/>
    <property type="match status" value="2"/>
</dbReference>
<dbReference type="NCBIfam" id="TIGR03297">
    <property type="entry name" value="Ppyr-DeCO2ase"/>
    <property type="match status" value="1"/>
</dbReference>
<reference evidence="6" key="1">
    <citation type="journal article" date="2015" name="J. Antibiot.">
        <title>Conserved biosynthetic pathways for phosalacine, bialaphos and newly discovered phosphonic acid natural products.</title>
        <authorList>
            <person name="Blodgett J.A.V."/>
            <person name="Zhang J.K."/>
            <person name="Yu X."/>
            <person name="Metcalf W.W."/>
        </authorList>
    </citation>
    <scope>NUCLEOTIDE SEQUENCE</scope>
    <source>
        <strain evidence="6">NRRL B-16230</strain>
    </source>
</reference>
<dbReference type="EMBL" id="KP185121">
    <property type="protein sequence ID" value="AKO69607.1"/>
    <property type="molecule type" value="Genomic_DNA"/>
</dbReference>
<proteinExistence type="predicted"/>
<gene>
    <name evidence="6" type="primary">ppd</name>
</gene>
<accession>A0A0M3WNE9</accession>
<evidence type="ECO:0000259" key="5">
    <source>
        <dbReference type="Pfam" id="PF02776"/>
    </source>
</evidence>
<dbReference type="AlphaFoldDB" id="A0A0M3WNE9"/>
<dbReference type="InterPro" id="IPR012001">
    <property type="entry name" value="Thiamin_PyroP_enz_TPP-bd_dom"/>
</dbReference>
<dbReference type="Gene3D" id="3.40.50.970">
    <property type="match status" value="2"/>
</dbReference>
<sequence length="383" mass="38978">MIAADDLVTGLGGLGVTSVSGVPCSYLTPVINRVISDPAVDYLTVTQEGEAAAIAAGAWLGGGLGCAIGQNSGLGNMVNPLTSLLHPARIPALLLVTWRGRPGRPDEPQHELMGRITGGLLDLCEVGHAVLGPEPGLLAGRLAEAEAALRKSELPYALVIPDGTVAAEPLDELPPAAHRAEPVREPAAGPPPTRARALERLLAELPATAAVVSTTGMTSRELYTLQDREQHFYLVGAMGSAATVGLGVARHTQRPVVVVDGDGALLMRLGSLATLGAHAPGTLVHLVLDNGVHDSTGGQRSLSASTDLPAVAAACGYAAVHACSSLDGLARALRQALAAPGPGPALIHLRTAPGALPGLGRPTVTPAEVARRFREFVTSPVGG</sequence>
<dbReference type="InterPro" id="IPR051818">
    <property type="entry name" value="TPP_dependent_decarboxylase"/>
</dbReference>
<evidence type="ECO:0000259" key="4">
    <source>
        <dbReference type="Pfam" id="PF02775"/>
    </source>
</evidence>
<dbReference type="PANTHER" id="PTHR42818">
    <property type="entry name" value="SULFOPYRUVATE DECARBOXYLASE SUBUNIT ALPHA"/>
    <property type="match status" value="1"/>
</dbReference>
<evidence type="ECO:0000313" key="6">
    <source>
        <dbReference type="EMBL" id="AKO69607.1"/>
    </source>
</evidence>
<feature type="domain" description="Thiamine pyrophosphate enzyme TPP-binding" evidence="4">
    <location>
        <begin position="222"/>
        <end position="348"/>
    </location>
</feature>
<keyword evidence="1" id="KW-0210">Decarboxylase</keyword>
<evidence type="ECO:0000256" key="3">
    <source>
        <dbReference type="ARBA" id="ARBA00023239"/>
    </source>
</evidence>
<name>A0A0M3WNE9_9ACTN</name>